<evidence type="ECO:0000256" key="3">
    <source>
        <dbReference type="ARBA" id="ARBA00011131"/>
    </source>
</evidence>
<feature type="transmembrane region" description="Helical" evidence="11">
    <location>
        <begin position="267"/>
        <end position="297"/>
    </location>
</feature>
<reference evidence="14" key="1">
    <citation type="journal article" date="2014" name="Genome Announc.">
        <title>Draft genome sequence of Weissella oryzae SG25T, isolated from fermented rice grains.</title>
        <authorList>
            <person name="Tanizawa Y."/>
            <person name="Fujisawa T."/>
            <person name="Mochizuki T."/>
            <person name="Kaminuma E."/>
            <person name="Suzuki Y."/>
            <person name="Nakamura Y."/>
            <person name="Tohno M."/>
        </authorList>
    </citation>
    <scope>NUCLEOTIDE SEQUENCE [LARGE SCALE GENOMIC DNA]</scope>
    <source>
        <strain evidence="14">DSM 25784 / JCM 18191 / LMG 30913 / SG25</strain>
    </source>
</reference>
<dbReference type="PANTHER" id="PTHR43738:SF1">
    <property type="entry name" value="HEMIN TRANSPORT SYSTEM PERMEASE PROTEIN HRTB-RELATED"/>
    <property type="match status" value="1"/>
</dbReference>
<evidence type="ECO:0000256" key="4">
    <source>
        <dbReference type="ARBA" id="ARBA00016962"/>
    </source>
</evidence>
<proteinExistence type="inferred from homology"/>
<dbReference type="Pfam" id="PF02687">
    <property type="entry name" value="FtsX"/>
    <property type="match status" value="1"/>
</dbReference>
<comment type="subunit">
    <text evidence="3">The complex is composed of two ATP-binding proteins (HrtA), two transmembrane proteins (HrtB) and a solute-binding protein.</text>
</comment>
<dbReference type="Proteomes" id="UP000030643">
    <property type="component" value="Unassembled WGS sequence"/>
</dbReference>
<evidence type="ECO:0000256" key="8">
    <source>
        <dbReference type="ARBA" id="ARBA00022989"/>
    </source>
</evidence>
<dbReference type="RefSeq" id="WP_027699123.1">
    <property type="nucleotide sequence ID" value="NZ_DF820490.1"/>
</dbReference>
<sequence>MYLAFKELVFSKWKYALIVSFISLIAFLIYFLSGLAFGLANNNRSAVDHWQAQSVYVTKYANKNLALSQIFPQGTSAPKDSTALRLSNVVAESDYGKDDGVVFSIDSDNFLKPKLDKGTWLSKAGEVVVDQGLADGKVQLGQKIALNGYSDKFTVVGLTNDNRYNTLPVIYLNQADYQQVFKTQAINGYISKTTDKNIDANLERLSIPDLIKSIPGYQPQVQTFTLMIAALFIIVAFIITIFMYILTIEKQAVYGIMRAQGISTKQIIISLIDQALLLGVVGVGLALVANLLVAAVIPAAVPYNNNPWLITGFSFGMIFAIVLGTIFSIIKVIKIDPLDALGGR</sequence>
<evidence type="ECO:0000256" key="11">
    <source>
        <dbReference type="SAM" id="Phobius"/>
    </source>
</evidence>
<dbReference type="EMBL" id="DF820490">
    <property type="protein sequence ID" value="GAK31090.1"/>
    <property type="molecule type" value="Genomic_DNA"/>
</dbReference>
<dbReference type="OrthoDB" id="9808936at2"/>
<evidence type="ECO:0000313" key="14">
    <source>
        <dbReference type="Proteomes" id="UP000030643"/>
    </source>
</evidence>
<name>A0A069CTE7_WEIOS</name>
<evidence type="ECO:0000256" key="1">
    <source>
        <dbReference type="ARBA" id="ARBA00004651"/>
    </source>
</evidence>
<gene>
    <name evidence="13" type="ORF">WOSG25_070670</name>
</gene>
<dbReference type="PANTHER" id="PTHR43738">
    <property type="entry name" value="ABC TRANSPORTER, MEMBRANE PROTEIN"/>
    <property type="match status" value="1"/>
</dbReference>
<keyword evidence="6" id="KW-1003">Cell membrane</keyword>
<evidence type="ECO:0000256" key="9">
    <source>
        <dbReference type="ARBA" id="ARBA00023136"/>
    </source>
</evidence>
<accession>A0A069CTE7</accession>
<comment type="similarity">
    <text evidence="2">Belongs to the ABC-4 integral membrane protein family. HrtB subfamily.</text>
</comment>
<dbReference type="eggNOG" id="COG0577">
    <property type="taxonomic scope" value="Bacteria"/>
</dbReference>
<feature type="transmembrane region" description="Helical" evidence="11">
    <location>
        <begin position="15"/>
        <end position="39"/>
    </location>
</feature>
<keyword evidence="9 11" id="KW-0472">Membrane</keyword>
<evidence type="ECO:0000259" key="12">
    <source>
        <dbReference type="Pfam" id="PF02687"/>
    </source>
</evidence>
<keyword evidence="8 11" id="KW-1133">Transmembrane helix</keyword>
<keyword evidence="7 11" id="KW-0812">Transmembrane</keyword>
<comment type="subcellular location">
    <subcellularLocation>
        <location evidence="1">Cell membrane</location>
        <topology evidence="1">Multi-pass membrane protein</topology>
    </subcellularLocation>
</comment>
<feature type="transmembrane region" description="Helical" evidence="11">
    <location>
        <begin position="224"/>
        <end position="246"/>
    </location>
</feature>
<dbReference type="GO" id="GO:0005886">
    <property type="term" value="C:plasma membrane"/>
    <property type="evidence" value="ECO:0007669"/>
    <property type="project" value="UniProtKB-SubCell"/>
</dbReference>
<evidence type="ECO:0000256" key="7">
    <source>
        <dbReference type="ARBA" id="ARBA00022692"/>
    </source>
</evidence>
<comment type="function">
    <text evidence="10">Part of the ABC transporter complex hrt involved in hemin import. Responsible for the translocation of the substrate across the membrane.</text>
</comment>
<dbReference type="InterPro" id="IPR003838">
    <property type="entry name" value="ABC3_permease_C"/>
</dbReference>
<feature type="domain" description="ABC3 transporter permease C-terminal" evidence="12">
    <location>
        <begin position="227"/>
        <end position="337"/>
    </location>
</feature>
<organism evidence="13 14">
    <name type="scientific">Weissella oryzae (strain DSM 25784 / JCM 18191 / LMG 30913 / SG25)</name>
    <dbReference type="NCBI Taxonomy" id="1329250"/>
    <lineage>
        <taxon>Bacteria</taxon>
        <taxon>Bacillati</taxon>
        <taxon>Bacillota</taxon>
        <taxon>Bacilli</taxon>
        <taxon>Lactobacillales</taxon>
        <taxon>Lactobacillaceae</taxon>
        <taxon>Weissella</taxon>
    </lineage>
</organism>
<evidence type="ECO:0000256" key="10">
    <source>
        <dbReference type="ARBA" id="ARBA00024973"/>
    </source>
</evidence>
<keyword evidence="5" id="KW-0813">Transport</keyword>
<evidence type="ECO:0000256" key="6">
    <source>
        <dbReference type="ARBA" id="ARBA00022475"/>
    </source>
</evidence>
<keyword evidence="14" id="KW-1185">Reference proteome</keyword>
<dbReference type="InterPro" id="IPR051125">
    <property type="entry name" value="ABC-4/HrtB_transporter"/>
</dbReference>
<evidence type="ECO:0000313" key="13">
    <source>
        <dbReference type="EMBL" id="GAK31090.1"/>
    </source>
</evidence>
<evidence type="ECO:0000256" key="5">
    <source>
        <dbReference type="ARBA" id="ARBA00022448"/>
    </source>
</evidence>
<feature type="transmembrane region" description="Helical" evidence="11">
    <location>
        <begin position="309"/>
        <end position="330"/>
    </location>
</feature>
<dbReference type="AlphaFoldDB" id="A0A069CTE7"/>
<dbReference type="STRING" id="1329250.WOSG25_070670"/>
<protein>
    <recommendedName>
        <fullName evidence="4">Putative hemin transport system permease protein HrtB</fullName>
    </recommendedName>
</protein>
<evidence type="ECO:0000256" key="2">
    <source>
        <dbReference type="ARBA" id="ARBA00008697"/>
    </source>
</evidence>